<evidence type="ECO:0000313" key="2">
    <source>
        <dbReference type="Proteomes" id="UP001652503"/>
    </source>
</evidence>
<protein>
    <submittedName>
        <fullName evidence="1">Uncharacterized protein</fullName>
    </submittedName>
</protein>
<accession>A0ABT2Z310</accession>
<dbReference type="EMBL" id="JAOWLA010000011">
    <property type="protein sequence ID" value="MCV2865534.1"/>
    <property type="molecule type" value="Genomic_DNA"/>
</dbReference>
<name>A0ABT2Z310_9RHOB</name>
<reference evidence="1 2" key="1">
    <citation type="submission" date="2022-10" db="EMBL/GenBank/DDBJ databases">
        <title>Defluviimonas sp. nov., isolated from ocean surface water.</title>
        <authorList>
            <person name="He W."/>
            <person name="Wang L."/>
            <person name="Zhang D.-F."/>
        </authorList>
    </citation>
    <scope>NUCLEOTIDE SEQUENCE [LARGE SCALE GENOMIC DNA]</scope>
    <source>
        <strain evidence="1 2">WL0075</strain>
    </source>
</reference>
<dbReference type="Proteomes" id="UP001652503">
    <property type="component" value="Unassembled WGS sequence"/>
</dbReference>
<comment type="caution">
    <text evidence="1">The sequence shown here is derived from an EMBL/GenBank/DDBJ whole genome shotgun (WGS) entry which is preliminary data.</text>
</comment>
<keyword evidence="2" id="KW-1185">Reference proteome</keyword>
<organism evidence="1 2">
    <name type="scientific">Albidovulum sediminicola</name>
    <dbReference type="NCBI Taxonomy" id="2984331"/>
    <lineage>
        <taxon>Bacteria</taxon>
        <taxon>Pseudomonadati</taxon>
        <taxon>Pseudomonadota</taxon>
        <taxon>Alphaproteobacteria</taxon>
        <taxon>Rhodobacterales</taxon>
        <taxon>Paracoccaceae</taxon>
        <taxon>Albidovulum</taxon>
    </lineage>
</organism>
<sequence>MSARDLAEIGGFSDSFARELLAGQRPFPQETQSALEQLLDDFERITQAFAQEMREGERRIYIYRTNEQLRASPVGRVWPARGRAAGGFIGAYRAAVFNAWRNLQNQGINAQLIFAETPEVS</sequence>
<proteinExistence type="predicted"/>
<gene>
    <name evidence="1" type="ORF">OE647_12445</name>
</gene>
<evidence type="ECO:0000313" key="1">
    <source>
        <dbReference type="EMBL" id="MCV2865534.1"/>
    </source>
</evidence>